<evidence type="ECO:0000313" key="3">
    <source>
        <dbReference type="Proteomes" id="UP001182556"/>
    </source>
</evidence>
<evidence type="ECO:0000313" key="2">
    <source>
        <dbReference type="EMBL" id="KAK1923859.1"/>
    </source>
</evidence>
<dbReference type="Proteomes" id="UP001182556">
    <property type="component" value="Unassembled WGS sequence"/>
</dbReference>
<feature type="compositionally biased region" description="Basic and acidic residues" evidence="1">
    <location>
        <begin position="124"/>
        <end position="136"/>
    </location>
</feature>
<feature type="region of interest" description="Disordered" evidence="1">
    <location>
        <begin position="1"/>
        <end position="136"/>
    </location>
</feature>
<gene>
    <name evidence="2" type="ORF">DB88DRAFT_473473</name>
</gene>
<proteinExistence type="predicted"/>
<dbReference type="EMBL" id="JAODAN010000006">
    <property type="protein sequence ID" value="KAK1923859.1"/>
    <property type="molecule type" value="Genomic_DNA"/>
</dbReference>
<name>A0AAD9CZZ4_PAPLA</name>
<comment type="caution">
    <text evidence="2">The sequence shown here is derived from an EMBL/GenBank/DDBJ whole genome shotgun (WGS) entry which is preliminary data.</text>
</comment>
<keyword evidence="3" id="KW-1185">Reference proteome</keyword>
<evidence type="ECO:0000256" key="1">
    <source>
        <dbReference type="SAM" id="MobiDB-lite"/>
    </source>
</evidence>
<reference evidence="2" key="1">
    <citation type="submission" date="2023-02" db="EMBL/GenBank/DDBJ databases">
        <title>Identification and recombinant expression of a fungal hydrolase from Papiliotrema laurentii that hydrolyzes apple cutin and clears colloidal polyester polyurethane.</title>
        <authorList>
            <consortium name="DOE Joint Genome Institute"/>
            <person name="Roman V.A."/>
            <person name="Bojanowski C."/>
            <person name="Crable B.R."/>
            <person name="Wagner D.N."/>
            <person name="Hung C.S."/>
            <person name="Nadeau L.J."/>
            <person name="Schratz L."/>
            <person name="Haridas S."/>
            <person name="Pangilinan J."/>
            <person name="Lipzen A."/>
            <person name="Na H."/>
            <person name="Yan M."/>
            <person name="Ng V."/>
            <person name="Grigoriev I.V."/>
            <person name="Spatafora J.W."/>
            <person name="Barlow D."/>
            <person name="Biffinger J."/>
            <person name="Kelley-Loughnane N."/>
            <person name="Varaljay V.A."/>
            <person name="Crookes-Goodson W.J."/>
        </authorList>
    </citation>
    <scope>NUCLEOTIDE SEQUENCE</scope>
    <source>
        <strain evidence="2">5307AH</strain>
    </source>
</reference>
<accession>A0AAD9CZZ4</accession>
<protein>
    <submittedName>
        <fullName evidence="2">Uncharacterized protein</fullName>
    </submittedName>
</protein>
<sequence>MDGFSLRWHPSGQMRGVQQGIYQGLAESSERTRERPFTTPGSTRGTSGLGAALAEKLLIRPRSTTKPGDQSFAARHAGWTETESRTSGPKSGAVSATSKPQPPKLMLGGQTQALDPSRSPPLKGSRDCGRDGIDKGPLRFAMTRMGGIHPAAPQNSGRKGEQKSCISTNRPHVSFQDQFHDVVCRRLLAFRVAALRGDLLMGRSAQPAAAKLRVHSFTAMERRLLISHYKLEAPAPRQPFPSSPAVVAASRTQSGWECGLIYDVTPATPRLPLSSQVWT</sequence>
<organism evidence="2 3">
    <name type="scientific">Papiliotrema laurentii</name>
    <name type="common">Cryptococcus laurentii</name>
    <dbReference type="NCBI Taxonomy" id="5418"/>
    <lineage>
        <taxon>Eukaryota</taxon>
        <taxon>Fungi</taxon>
        <taxon>Dikarya</taxon>
        <taxon>Basidiomycota</taxon>
        <taxon>Agaricomycotina</taxon>
        <taxon>Tremellomycetes</taxon>
        <taxon>Tremellales</taxon>
        <taxon>Rhynchogastremaceae</taxon>
        <taxon>Papiliotrema</taxon>
    </lineage>
</organism>
<feature type="compositionally biased region" description="Polar residues" evidence="1">
    <location>
        <begin position="85"/>
        <end position="99"/>
    </location>
</feature>
<dbReference type="AlphaFoldDB" id="A0AAD9CZZ4"/>